<dbReference type="GO" id="GO:0007095">
    <property type="term" value="P:mitotic G2 DNA damage checkpoint signaling"/>
    <property type="evidence" value="ECO:0007669"/>
    <property type="project" value="TreeGrafter"/>
</dbReference>
<dbReference type="PANTHER" id="PTHR15863:SF2">
    <property type="entry name" value="MRN COMPLEX-INTERACTING PROTEIN"/>
    <property type="match status" value="1"/>
</dbReference>
<dbReference type="EMBL" id="KQ980905">
    <property type="protein sequence ID" value="KYN11557.1"/>
    <property type="molecule type" value="Genomic_DNA"/>
</dbReference>
<dbReference type="SUPFAM" id="SSF82919">
    <property type="entry name" value="Zn-finger domain of Sec23/24"/>
    <property type="match status" value="1"/>
</dbReference>
<protein>
    <submittedName>
        <fullName evidence="2">UPF0544 protein C5orf45 like protein</fullName>
    </submittedName>
</protein>
<organism evidence="2 3">
    <name type="scientific">Trachymyrmex cornetzi</name>
    <dbReference type="NCBI Taxonomy" id="471704"/>
    <lineage>
        <taxon>Eukaryota</taxon>
        <taxon>Metazoa</taxon>
        <taxon>Ecdysozoa</taxon>
        <taxon>Arthropoda</taxon>
        <taxon>Hexapoda</taxon>
        <taxon>Insecta</taxon>
        <taxon>Pterygota</taxon>
        <taxon>Neoptera</taxon>
        <taxon>Endopterygota</taxon>
        <taxon>Hymenoptera</taxon>
        <taxon>Apocrita</taxon>
        <taxon>Aculeata</taxon>
        <taxon>Formicoidea</taxon>
        <taxon>Formicidae</taxon>
        <taxon>Myrmicinae</taxon>
        <taxon>Trachymyrmex</taxon>
    </lineage>
</organism>
<dbReference type="GO" id="GO:0008270">
    <property type="term" value="F:zinc ion binding"/>
    <property type="evidence" value="ECO:0007669"/>
    <property type="project" value="InterPro"/>
</dbReference>
<dbReference type="Proteomes" id="UP000078492">
    <property type="component" value="Unassembled WGS sequence"/>
</dbReference>
<keyword evidence="3" id="KW-1185">Reference proteome</keyword>
<name>A0A195DFD4_9HYME</name>
<dbReference type="Pfam" id="PF15749">
    <property type="entry name" value="MRNIP"/>
    <property type="match status" value="1"/>
</dbReference>
<evidence type="ECO:0000313" key="2">
    <source>
        <dbReference type="EMBL" id="KYN11557.1"/>
    </source>
</evidence>
<evidence type="ECO:0000259" key="1">
    <source>
        <dbReference type="Pfam" id="PF15749"/>
    </source>
</evidence>
<accession>A0A195DFD4</accession>
<dbReference type="OrthoDB" id="5960226at2759"/>
<dbReference type="InterPro" id="IPR032739">
    <property type="entry name" value="MRNIP"/>
</dbReference>
<proteinExistence type="predicted"/>
<dbReference type="GO" id="GO:0003682">
    <property type="term" value="F:chromatin binding"/>
    <property type="evidence" value="ECO:0007669"/>
    <property type="project" value="TreeGrafter"/>
</dbReference>
<reference evidence="2 3" key="1">
    <citation type="submission" date="2015-09" db="EMBL/GenBank/DDBJ databases">
        <title>Trachymyrmex cornetzi WGS genome.</title>
        <authorList>
            <person name="Nygaard S."/>
            <person name="Hu H."/>
            <person name="Boomsma J."/>
            <person name="Zhang G."/>
        </authorList>
    </citation>
    <scope>NUCLEOTIDE SEQUENCE [LARGE SCALE GENOMIC DNA]</scope>
    <source>
        <strain evidence="2">Tcor2-1</strain>
        <tissue evidence="2">Whole body</tissue>
    </source>
</reference>
<feature type="domain" description="MRN complex-interacting protein N-terminal" evidence="1">
    <location>
        <begin position="7"/>
        <end position="99"/>
    </location>
</feature>
<dbReference type="GO" id="GO:0030127">
    <property type="term" value="C:COPII vesicle coat"/>
    <property type="evidence" value="ECO:0007669"/>
    <property type="project" value="InterPro"/>
</dbReference>
<dbReference type="PANTHER" id="PTHR15863">
    <property type="entry name" value="MRN COMPLEX-INTERACTING PROTEIN"/>
    <property type="match status" value="1"/>
</dbReference>
<dbReference type="InterPro" id="IPR049472">
    <property type="entry name" value="MRNIP_N"/>
</dbReference>
<sequence>MPQDMNVLRCYSCKMYQVHIVKKARKWQCKLCNAKQSIQKVYFQGSGKDCRLHVQHLNYLKTNDVSFSLYQENSNDDCNTTNTVQELDIDKPVESEWAKYLYSPKEEYLSDAQNSFSNSIHETEDMITKEKCNAINNDLCDSEDIVDDFVSENIADKTEKICSTSYNCRIEDKCNLQDSGKSNKDHNDIANIFETFSELDDPIDI</sequence>
<dbReference type="InterPro" id="IPR036174">
    <property type="entry name" value="Znf_Sec23_Sec24_sf"/>
</dbReference>
<dbReference type="Gene3D" id="2.30.30.380">
    <property type="entry name" value="Zn-finger domain of Sec23/24"/>
    <property type="match status" value="1"/>
</dbReference>
<dbReference type="KEGG" id="tcz:108768141"/>
<gene>
    <name evidence="2" type="ORF">ALC57_16341</name>
</gene>
<evidence type="ECO:0000313" key="3">
    <source>
        <dbReference type="Proteomes" id="UP000078492"/>
    </source>
</evidence>
<dbReference type="GO" id="GO:0006886">
    <property type="term" value="P:intracellular protein transport"/>
    <property type="evidence" value="ECO:0007669"/>
    <property type="project" value="InterPro"/>
</dbReference>
<dbReference type="GO" id="GO:0006888">
    <property type="term" value="P:endoplasmic reticulum to Golgi vesicle-mediated transport"/>
    <property type="evidence" value="ECO:0007669"/>
    <property type="project" value="InterPro"/>
</dbReference>
<dbReference type="AlphaFoldDB" id="A0A195DFD4"/>
<dbReference type="STRING" id="471704.A0A195DFD4"/>
<dbReference type="GO" id="GO:0005634">
    <property type="term" value="C:nucleus"/>
    <property type="evidence" value="ECO:0007669"/>
    <property type="project" value="TreeGrafter"/>
</dbReference>